<name>W4Q0E8_9BACI</name>
<comment type="caution">
    <text evidence="1">The sequence shown here is derived from an EMBL/GenBank/DDBJ whole genome shotgun (WGS) entry which is preliminary data.</text>
</comment>
<dbReference type="EMBL" id="BAUT01000011">
    <property type="protein sequence ID" value="GAE25551.1"/>
    <property type="molecule type" value="Genomic_DNA"/>
</dbReference>
<accession>W4Q0E8</accession>
<reference evidence="1" key="1">
    <citation type="journal article" date="2014" name="Genome Announc.">
        <title>Draft Genome Sequences of Three Alkaliphilic Bacillus Strains, Bacillus wakoensis JCM 9140T, Bacillus akibai JCM 9157T, and Bacillus hemicellulosilyticus JCM 9152T.</title>
        <authorList>
            <person name="Yuki M."/>
            <person name="Oshima K."/>
            <person name="Suda W."/>
            <person name="Oshida Y."/>
            <person name="Kitamura K."/>
            <person name="Iida T."/>
            <person name="Hattori M."/>
            <person name="Ohkuma M."/>
        </authorList>
    </citation>
    <scope>NUCLEOTIDE SEQUENCE [LARGE SCALE GENOMIC DNA]</scope>
    <source>
        <strain evidence="1">JCM 9140</strain>
    </source>
</reference>
<gene>
    <name evidence="1" type="ORF">JCM9140_1551</name>
</gene>
<dbReference type="AlphaFoldDB" id="W4Q0E8"/>
<dbReference type="Proteomes" id="UP000018890">
    <property type="component" value="Unassembled WGS sequence"/>
</dbReference>
<proteinExistence type="predicted"/>
<evidence type="ECO:0000313" key="2">
    <source>
        <dbReference type="Proteomes" id="UP000018890"/>
    </source>
</evidence>
<sequence>MNKLAGLNALREISREEFLELAKNGARELFDLAHYKIFDGSMVTRKATLFTIWGRTVAI</sequence>
<keyword evidence="2" id="KW-1185">Reference proteome</keyword>
<evidence type="ECO:0000313" key="1">
    <source>
        <dbReference type="EMBL" id="GAE25551.1"/>
    </source>
</evidence>
<dbReference type="OrthoDB" id="2871842at2"/>
<protein>
    <submittedName>
        <fullName evidence="1">Uncharacterized protein</fullName>
    </submittedName>
</protein>
<organism evidence="1 2">
    <name type="scientific">Halalkalibacter wakoensis JCM 9140</name>
    <dbReference type="NCBI Taxonomy" id="1236970"/>
    <lineage>
        <taxon>Bacteria</taxon>
        <taxon>Bacillati</taxon>
        <taxon>Bacillota</taxon>
        <taxon>Bacilli</taxon>
        <taxon>Bacillales</taxon>
        <taxon>Bacillaceae</taxon>
        <taxon>Halalkalibacter</taxon>
    </lineage>
</organism>
<dbReference type="RefSeq" id="WP_034744136.1">
    <property type="nucleotide sequence ID" value="NZ_BAUT01000011.1"/>
</dbReference>